<evidence type="ECO:0000259" key="9">
    <source>
        <dbReference type="SMART" id="SM01053"/>
    </source>
</evidence>
<dbReference type="Pfam" id="PF03530">
    <property type="entry name" value="SK_channel"/>
    <property type="match status" value="1"/>
</dbReference>
<dbReference type="SUPFAM" id="SSF81327">
    <property type="entry name" value="Small-conductance potassium channel"/>
    <property type="match status" value="1"/>
</dbReference>
<keyword evidence="5" id="KW-0406">Ion transport</keyword>
<keyword evidence="2" id="KW-0813">Transport</keyword>
<feature type="domain" description="Calmodulin-binding" evidence="9">
    <location>
        <begin position="424"/>
        <end position="499"/>
    </location>
</feature>
<dbReference type="Proteomes" id="UP000682733">
    <property type="component" value="Unassembled WGS sequence"/>
</dbReference>
<dbReference type="InterPro" id="IPR015449">
    <property type="entry name" value="K_chnl_Ca-activ_SK"/>
</dbReference>
<dbReference type="EMBL" id="CAJOBA010000815">
    <property type="protein sequence ID" value="CAF3558492.1"/>
    <property type="molecule type" value="Genomic_DNA"/>
</dbReference>
<evidence type="ECO:0000313" key="14">
    <source>
        <dbReference type="Proteomes" id="UP000663829"/>
    </source>
</evidence>
<dbReference type="EMBL" id="CAJOBC010003105">
    <property type="protein sequence ID" value="CAF3767294.1"/>
    <property type="molecule type" value="Genomic_DNA"/>
</dbReference>
<name>A0A814GFJ9_9BILA</name>
<dbReference type="GO" id="GO:0016020">
    <property type="term" value="C:membrane"/>
    <property type="evidence" value="ECO:0007669"/>
    <property type="project" value="UniProtKB-SubCell"/>
</dbReference>
<dbReference type="AlphaFoldDB" id="A0A814GFJ9"/>
<keyword evidence="6 8" id="KW-0472">Membrane</keyword>
<reference evidence="11" key="1">
    <citation type="submission" date="2021-02" db="EMBL/GenBank/DDBJ databases">
        <authorList>
            <person name="Nowell W R."/>
        </authorList>
    </citation>
    <scope>NUCLEOTIDE SEQUENCE</scope>
</reference>
<keyword evidence="14" id="KW-1185">Reference proteome</keyword>
<dbReference type="Pfam" id="PF07885">
    <property type="entry name" value="Ion_trans_2"/>
    <property type="match status" value="1"/>
</dbReference>
<dbReference type="EMBL" id="CAJNOQ010003105">
    <property type="protein sequence ID" value="CAF0995647.1"/>
    <property type="molecule type" value="Genomic_DNA"/>
</dbReference>
<evidence type="ECO:0000256" key="5">
    <source>
        <dbReference type="ARBA" id="ARBA00023065"/>
    </source>
</evidence>
<keyword evidence="3 8" id="KW-0812">Transmembrane</keyword>
<protein>
    <recommendedName>
        <fullName evidence="9">Calmodulin-binding domain-containing protein</fullName>
    </recommendedName>
</protein>
<dbReference type="InterPro" id="IPR036122">
    <property type="entry name" value="CaM-bd_dom_sf"/>
</dbReference>
<accession>A0A814GFJ9</accession>
<dbReference type="Proteomes" id="UP000663829">
    <property type="component" value="Unassembled WGS sequence"/>
</dbReference>
<evidence type="ECO:0000256" key="1">
    <source>
        <dbReference type="ARBA" id="ARBA00004141"/>
    </source>
</evidence>
<keyword evidence="7" id="KW-0407">Ion channel</keyword>
<proteinExistence type="predicted"/>
<evidence type="ECO:0000313" key="10">
    <source>
        <dbReference type="EMBL" id="CAF0777200.1"/>
    </source>
</evidence>
<feature type="transmembrane region" description="Helical" evidence="8">
    <location>
        <begin position="386"/>
        <end position="406"/>
    </location>
</feature>
<dbReference type="EMBL" id="CAJNOK010000815">
    <property type="protein sequence ID" value="CAF0777200.1"/>
    <property type="molecule type" value="Genomic_DNA"/>
</dbReference>
<dbReference type="GO" id="GO:0016286">
    <property type="term" value="F:small conductance calcium-activated potassium channel activity"/>
    <property type="evidence" value="ECO:0007669"/>
    <property type="project" value="InterPro"/>
</dbReference>
<evidence type="ECO:0000256" key="7">
    <source>
        <dbReference type="ARBA" id="ARBA00023303"/>
    </source>
</evidence>
<evidence type="ECO:0000256" key="4">
    <source>
        <dbReference type="ARBA" id="ARBA00022989"/>
    </source>
</evidence>
<evidence type="ECO:0000256" key="6">
    <source>
        <dbReference type="ARBA" id="ARBA00023136"/>
    </source>
</evidence>
<feature type="transmembrane region" description="Helical" evidence="8">
    <location>
        <begin position="115"/>
        <end position="132"/>
    </location>
</feature>
<evidence type="ECO:0000313" key="13">
    <source>
        <dbReference type="EMBL" id="CAF3767294.1"/>
    </source>
</evidence>
<dbReference type="InterPro" id="IPR013099">
    <property type="entry name" value="K_chnl_dom"/>
</dbReference>
<evidence type="ECO:0000313" key="12">
    <source>
        <dbReference type="EMBL" id="CAF3558492.1"/>
    </source>
</evidence>
<dbReference type="InterPro" id="IPR004178">
    <property type="entry name" value="CaM-bd_dom"/>
</dbReference>
<dbReference type="GO" id="GO:0005516">
    <property type="term" value="F:calmodulin binding"/>
    <property type="evidence" value="ECO:0007669"/>
    <property type="project" value="InterPro"/>
</dbReference>
<organism evidence="11 14">
    <name type="scientific">Didymodactylos carnosus</name>
    <dbReference type="NCBI Taxonomy" id="1234261"/>
    <lineage>
        <taxon>Eukaryota</taxon>
        <taxon>Metazoa</taxon>
        <taxon>Spiralia</taxon>
        <taxon>Gnathifera</taxon>
        <taxon>Rotifera</taxon>
        <taxon>Eurotatoria</taxon>
        <taxon>Bdelloidea</taxon>
        <taxon>Philodinida</taxon>
        <taxon>Philodinidae</taxon>
        <taxon>Didymodactylos</taxon>
    </lineage>
</organism>
<feature type="transmembrane region" description="Helical" evidence="8">
    <location>
        <begin position="197"/>
        <end position="218"/>
    </location>
</feature>
<dbReference type="OrthoDB" id="73653at2759"/>
<feature type="transmembrane region" description="Helical" evidence="8">
    <location>
        <begin position="264"/>
        <end position="283"/>
    </location>
</feature>
<dbReference type="PANTHER" id="PTHR10153">
    <property type="entry name" value="SMALL CONDUCTANCE CALCIUM-ACTIVATED POTASSIUM CHANNEL"/>
    <property type="match status" value="1"/>
</dbReference>
<feature type="transmembrane region" description="Helical" evidence="8">
    <location>
        <begin position="355"/>
        <end position="374"/>
    </location>
</feature>
<evidence type="ECO:0000256" key="2">
    <source>
        <dbReference type="ARBA" id="ARBA00022448"/>
    </source>
</evidence>
<evidence type="ECO:0000313" key="11">
    <source>
        <dbReference type="EMBL" id="CAF0995647.1"/>
    </source>
</evidence>
<sequence length="548" mass="62766">MAADNPRIPLINLNVTGTNVKYTELRNEVPSLTKTDAHQSSSSQMTTISIPTNTVVHNENITLPISPTSPTQTSVNDYELHRLPIQQRRFIKKSMMSNVGYRLAKRKDLHIRRRITNDIMCAIALLGIFLMITENELTFNRVDHKDTTISLLIKATITFTTIILTGFVFYYHRLDISLYCVDNSIDDWRIALTRSKLFLIILEAFVCAIHPIPGHFLVEWGSQYVHGYISLHPNPYQSPQLFPSMDNSTTMMNRDDSSALPSGSYVPIDVMLSLPMFFRLYLLCRFIMLRSHLVRDASSQSLGYLNRVSFNFQFVIKAYIKQSPAFSLMSFCIITFFIASWSLRACDYNVKTGHMPMLDALWLFIVTFTTIGYGDIVPSTYCGRGIAAISGLIGVFATALLVAVISQKLELTRSEKYVHNFVTNIELAKKHRHQAANVVKYGWKIWYLKRRGKEMFIEYIKAQRKLLTAIHCIRKIKQEQRKLGDNAITLSELHNSQKIINLTTNDVSQQVLNMERKVDGIEDRLITMGINLQSMHDTMNILMDKLNR</sequence>
<evidence type="ECO:0000256" key="8">
    <source>
        <dbReference type="SAM" id="Phobius"/>
    </source>
</evidence>
<feature type="transmembrane region" description="Helical" evidence="8">
    <location>
        <begin position="326"/>
        <end position="343"/>
    </location>
</feature>
<dbReference type="PRINTS" id="PR00169">
    <property type="entry name" value="KCHANNEL"/>
</dbReference>
<dbReference type="Pfam" id="PF02888">
    <property type="entry name" value="CaMBD"/>
    <property type="match status" value="1"/>
</dbReference>
<dbReference type="Gene3D" id="1.10.287.70">
    <property type="match status" value="2"/>
</dbReference>
<comment type="caution">
    <text evidence="11">The sequence shown here is derived from an EMBL/GenBank/DDBJ whole genome shotgun (WGS) entry which is preliminary data.</text>
</comment>
<comment type="subcellular location">
    <subcellularLocation>
        <location evidence="1">Membrane</location>
        <topology evidence="1">Multi-pass membrane protein</topology>
    </subcellularLocation>
</comment>
<dbReference type="SUPFAM" id="SSF81324">
    <property type="entry name" value="Voltage-gated potassium channels"/>
    <property type="match status" value="1"/>
</dbReference>
<dbReference type="Proteomes" id="UP000681722">
    <property type="component" value="Unassembled WGS sequence"/>
</dbReference>
<keyword evidence="4 8" id="KW-1133">Transmembrane helix</keyword>
<evidence type="ECO:0000256" key="3">
    <source>
        <dbReference type="ARBA" id="ARBA00022692"/>
    </source>
</evidence>
<gene>
    <name evidence="11" type="ORF">GPM918_LOCUS13484</name>
    <name evidence="10" type="ORF">OVA965_LOCUS3406</name>
    <name evidence="13" type="ORF">SRO942_LOCUS13484</name>
    <name evidence="12" type="ORF">TMI583_LOCUS3405</name>
</gene>
<feature type="transmembrane region" description="Helical" evidence="8">
    <location>
        <begin position="152"/>
        <end position="171"/>
    </location>
</feature>
<dbReference type="SMART" id="SM01053">
    <property type="entry name" value="CaMBD"/>
    <property type="match status" value="1"/>
</dbReference>
<dbReference type="Proteomes" id="UP000677228">
    <property type="component" value="Unassembled WGS sequence"/>
</dbReference>